<evidence type="ECO:0000256" key="8">
    <source>
        <dbReference type="PROSITE-ProRule" id="PRU00169"/>
    </source>
</evidence>
<protein>
    <recommendedName>
        <fullName evidence="1">Stage 0 sporulation protein A homolog</fullName>
    </recommendedName>
</protein>
<organism evidence="12 13">
    <name type="scientific">Candidatus Dorea gallistercoris</name>
    <dbReference type="NCBI Taxonomy" id="2838542"/>
    <lineage>
        <taxon>Bacteria</taxon>
        <taxon>Bacillati</taxon>
        <taxon>Bacillota</taxon>
        <taxon>Clostridia</taxon>
        <taxon>Lachnospirales</taxon>
        <taxon>Lachnospiraceae</taxon>
        <taxon>Dorea</taxon>
    </lineage>
</organism>
<evidence type="ECO:0000256" key="2">
    <source>
        <dbReference type="ARBA" id="ARBA00022553"/>
    </source>
</evidence>
<dbReference type="Pfam" id="PF00486">
    <property type="entry name" value="Trans_reg_C"/>
    <property type="match status" value="1"/>
</dbReference>
<dbReference type="CDD" id="cd00383">
    <property type="entry name" value="trans_reg_C"/>
    <property type="match status" value="1"/>
</dbReference>
<dbReference type="AlphaFoldDB" id="A0A9D1RAR2"/>
<dbReference type="GO" id="GO:0000156">
    <property type="term" value="F:phosphorelay response regulator activity"/>
    <property type="evidence" value="ECO:0007669"/>
    <property type="project" value="TreeGrafter"/>
</dbReference>
<keyword evidence="3" id="KW-0902">Two-component regulatory system</keyword>
<dbReference type="PROSITE" id="PS50110">
    <property type="entry name" value="RESPONSE_REGULATORY"/>
    <property type="match status" value="1"/>
</dbReference>
<dbReference type="InterPro" id="IPR036388">
    <property type="entry name" value="WH-like_DNA-bd_sf"/>
</dbReference>
<evidence type="ECO:0000256" key="7">
    <source>
        <dbReference type="ARBA" id="ARBA00024867"/>
    </source>
</evidence>
<dbReference type="PANTHER" id="PTHR48111">
    <property type="entry name" value="REGULATOR OF RPOS"/>
    <property type="match status" value="1"/>
</dbReference>
<dbReference type="InterPro" id="IPR011006">
    <property type="entry name" value="CheY-like_superfamily"/>
</dbReference>
<name>A0A9D1RAR2_9FIRM</name>
<feature type="modified residue" description="4-aspartylphosphate" evidence="8">
    <location>
        <position position="52"/>
    </location>
</feature>
<dbReference type="Gene3D" id="6.10.250.690">
    <property type="match status" value="1"/>
</dbReference>
<dbReference type="SMART" id="SM00448">
    <property type="entry name" value="REC"/>
    <property type="match status" value="1"/>
</dbReference>
<dbReference type="Pfam" id="PF00072">
    <property type="entry name" value="Response_reg"/>
    <property type="match status" value="1"/>
</dbReference>
<keyword evidence="2 8" id="KW-0597">Phosphoprotein</keyword>
<dbReference type="GO" id="GO:0000976">
    <property type="term" value="F:transcription cis-regulatory region binding"/>
    <property type="evidence" value="ECO:0007669"/>
    <property type="project" value="TreeGrafter"/>
</dbReference>
<feature type="DNA-binding region" description="OmpR/PhoB-type" evidence="9">
    <location>
        <begin position="128"/>
        <end position="227"/>
    </location>
</feature>
<dbReference type="EMBL" id="DXGF01000151">
    <property type="protein sequence ID" value="HIW84409.1"/>
    <property type="molecule type" value="Genomic_DNA"/>
</dbReference>
<evidence type="ECO:0000256" key="3">
    <source>
        <dbReference type="ARBA" id="ARBA00023012"/>
    </source>
</evidence>
<evidence type="ECO:0000256" key="5">
    <source>
        <dbReference type="ARBA" id="ARBA00023125"/>
    </source>
</evidence>
<dbReference type="SMART" id="SM00862">
    <property type="entry name" value="Trans_reg_C"/>
    <property type="match status" value="1"/>
</dbReference>
<dbReference type="PROSITE" id="PS51755">
    <property type="entry name" value="OMPR_PHOB"/>
    <property type="match status" value="1"/>
</dbReference>
<evidence type="ECO:0000313" key="13">
    <source>
        <dbReference type="Proteomes" id="UP000824263"/>
    </source>
</evidence>
<evidence type="ECO:0000259" key="10">
    <source>
        <dbReference type="PROSITE" id="PS50110"/>
    </source>
</evidence>
<dbReference type="Proteomes" id="UP000824263">
    <property type="component" value="Unassembled WGS sequence"/>
</dbReference>
<comment type="function">
    <text evidence="7">May play the central regulatory role in sporulation. It may be an element of the effector pathway responsible for the activation of sporulation genes in response to nutritional stress. Spo0A may act in concert with spo0H (a sigma factor) to control the expression of some genes that are critical to the sporulation process.</text>
</comment>
<evidence type="ECO:0000256" key="9">
    <source>
        <dbReference type="PROSITE-ProRule" id="PRU01091"/>
    </source>
</evidence>
<keyword evidence="6" id="KW-0804">Transcription</keyword>
<proteinExistence type="predicted"/>
<dbReference type="Gene3D" id="3.40.50.2300">
    <property type="match status" value="1"/>
</dbReference>
<dbReference type="SUPFAM" id="SSF52172">
    <property type="entry name" value="CheY-like"/>
    <property type="match status" value="1"/>
</dbReference>
<reference evidence="12" key="2">
    <citation type="submission" date="2021-04" db="EMBL/GenBank/DDBJ databases">
        <authorList>
            <person name="Gilroy R."/>
        </authorList>
    </citation>
    <scope>NUCLEOTIDE SEQUENCE</scope>
    <source>
        <strain evidence="12">ChiSxjej1B13-11762</strain>
    </source>
</reference>
<evidence type="ECO:0000256" key="6">
    <source>
        <dbReference type="ARBA" id="ARBA00023163"/>
    </source>
</evidence>
<feature type="domain" description="Response regulatory" evidence="10">
    <location>
        <begin position="3"/>
        <end position="116"/>
    </location>
</feature>
<comment type="caution">
    <text evidence="12">The sequence shown here is derived from an EMBL/GenBank/DDBJ whole genome shotgun (WGS) entry which is preliminary data.</text>
</comment>
<dbReference type="InterPro" id="IPR039420">
    <property type="entry name" value="WalR-like"/>
</dbReference>
<evidence type="ECO:0000256" key="1">
    <source>
        <dbReference type="ARBA" id="ARBA00018672"/>
    </source>
</evidence>
<evidence type="ECO:0000259" key="11">
    <source>
        <dbReference type="PROSITE" id="PS51755"/>
    </source>
</evidence>
<accession>A0A9D1RAR2</accession>
<keyword evidence="5 9" id="KW-0238">DNA-binding</keyword>
<evidence type="ECO:0000313" key="12">
    <source>
        <dbReference type="EMBL" id="HIW84409.1"/>
    </source>
</evidence>
<dbReference type="InterPro" id="IPR001789">
    <property type="entry name" value="Sig_transdc_resp-reg_receiver"/>
</dbReference>
<dbReference type="CDD" id="cd17574">
    <property type="entry name" value="REC_OmpR"/>
    <property type="match status" value="1"/>
</dbReference>
<sequence length="238" mass="27234">MYQILIVEDDPGLNQGVALALKEGGTAFFQAYTIEEARTVWRREQIDMVLLDVNLPDGSGYGFLREIRQNSQIPVLLLTANDLETDEVTGFALGADDYITKPFSLMALRARVERMRTRIQVETAAVGEEVYTDSRYKFLFTKMQFWVDDQEIEFSKTEQKLLRCLVRHPGQIQSREGLAEMIWPEGTGYVDENALSVAVNRLRRKLEGRQKRCPIQTVYGIGYVWEKNPGRKDTGESV</sequence>
<dbReference type="Gene3D" id="1.10.10.10">
    <property type="entry name" value="Winged helix-like DNA-binding domain superfamily/Winged helix DNA-binding domain"/>
    <property type="match status" value="1"/>
</dbReference>
<evidence type="ECO:0000256" key="4">
    <source>
        <dbReference type="ARBA" id="ARBA00023015"/>
    </source>
</evidence>
<reference evidence="12" key="1">
    <citation type="journal article" date="2021" name="PeerJ">
        <title>Extensive microbial diversity within the chicken gut microbiome revealed by metagenomics and culture.</title>
        <authorList>
            <person name="Gilroy R."/>
            <person name="Ravi A."/>
            <person name="Getino M."/>
            <person name="Pursley I."/>
            <person name="Horton D.L."/>
            <person name="Alikhan N.F."/>
            <person name="Baker D."/>
            <person name="Gharbi K."/>
            <person name="Hall N."/>
            <person name="Watson M."/>
            <person name="Adriaenssens E.M."/>
            <person name="Foster-Nyarko E."/>
            <person name="Jarju S."/>
            <person name="Secka A."/>
            <person name="Antonio M."/>
            <person name="Oren A."/>
            <person name="Chaudhuri R.R."/>
            <person name="La Ragione R."/>
            <person name="Hildebrand F."/>
            <person name="Pallen M.J."/>
        </authorList>
    </citation>
    <scope>NUCLEOTIDE SEQUENCE</scope>
    <source>
        <strain evidence="12">ChiSxjej1B13-11762</strain>
    </source>
</reference>
<dbReference type="GO" id="GO:0005829">
    <property type="term" value="C:cytosol"/>
    <property type="evidence" value="ECO:0007669"/>
    <property type="project" value="TreeGrafter"/>
</dbReference>
<keyword evidence="4" id="KW-0805">Transcription regulation</keyword>
<feature type="domain" description="OmpR/PhoB-type" evidence="11">
    <location>
        <begin position="128"/>
        <end position="227"/>
    </location>
</feature>
<dbReference type="GO" id="GO:0032993">
    <property type="term" value="C:protein-DNA complex"/>
    <property type="evidence" value="ECO:0007669"/>
    <property type="project" value="TreeGrafter"/>
</dbReference>
<gene>
    <name evidence="12" type="ORF">H9873_08810</name>
</gene>
<dbReference type="GO" id="GO:0006355">
    <property type="term" value="P:regulation of DNA-templated transcription"/>
    <property type="evidence" value="ECO:0007669"/>
    <property type="project" value="InterPro"/>
</dbReference>
<dbReference type="PANTHER" id="PTHR48111:SF40">
    <property type="entry name" value="PHOSPHATE REGULON TRANSCRIPTIONAL REGULATORY PROTEIN PHOB"/>
    <property type="match status" value="1"/>
</dbReference>
<dbReference type="InterPro" id="IPR001867">
    <property type="entry name" value="OmpR/PhoB-type_DNA-bd"/>
</dbReference>